<name>A0A484HKE1_9BACT</name>
<evidence type="ECO:0000313" key="1">
    <source>
        <dbReference type="EMBL" id="VEN74046.1"/>
    </source>
</evidence>
<sequence>MTKKFNRADFDSGSFELNVYLKKTARQHSSKEISKTFVIIDDEKENRFDPR</sequence>
<accession>A0A484HKE1</accession>
<dbReference type="Gene3D" id="3.40.630.30">
    <property type="match status" value="1"/>
</dbReference>
<dbReference type="AlphaFoldDB" id="A0A484HKE1"/>
<reference evidence="1" key="1">
    <citation type="submission" date="2019-01" db="EMBL/GenBank/DDBJ databases">
        <authorList>
            <consortium name="Genoscope - CEA"/>
            <person name="William W."/>
        </authorList>
    </citation>
    <scope>NUCLEOTIDE SEQUENCE</scope>
    <source>
        <strain evidence="1">CR-1</strain>
    </source>
</reference>
<gene>
    <name evidence="1" type="ORF">EPICR_240007</name>
</gene>
<protein>
    <submittedName>
        <fullName evidence="1">GCN5-related N-acetyltransferase</fullName>
    </submittedName>
</protein>
<dbReference type="EMBL" id="CAACVI010000017">
    <property type="protein sequence ID" value="VEN74046.1"/>
    <property type="molecule type" value="Genomic_DNA"/>
</dbReference>
<dbReference type="GO" id="GO:0016740">
    <property type="term" value="F:transferase activity"/>
    <property type="evidence" value="ECO:0007669"/>
    <property type="project" value="UniProtKB-KW"/>
</dbReference>
<proteinExistence type="predicted"/>
<keyword evidence="1" id="KW-0808">Transferase</keyword>
<organism evidence="1">
    <name type="scientific">uncultured Desulfobacteraceae bacterium</name>
    <dbReference type="NCBI Taxonomy" id="218296"/>
    <lineage>
        <taxon>Bacteria</taxon>
        <taxon>Pseudomonadati</taxon>
        <taxon>Thermodesulfobacteriota</taxon>
        <taxon>Desulfobacteria</taxon>
        <taxon>Desulfobacterales</taxon>
        <taxon>Desulfobacteraceae</taxon>
        <taxon>environmental samples</taxon>
    </lineage>
</organism>